<dbReference type="Proteomes" id="UP000037594">
    <property type="component" value="Unassembled WGS sequence"/>
</dbReference>
<sequence>MHAAPGCLVVAVHTRKELDAALDEAVDLLKPAAMAEHVGISVARLAPGRYEARLDSDVPRGVTLERWGSGLR</sequence>
<proteinExistence type="predicted"/>
<reference evidence="1 2" key="1">
    <citation type="submission" date="2015-06" db="EMBL/GenBank/DDBJ databases">
        <title>Genome sequence of Mycobacterium conceptionense strain MLE.</title>
        <authorList>
            <person name="Greninger A.L."/>
            <person name="Cunningham G."/>
            <person name="Chiu C.Y."/>
            <person name="Miller S."/>
        </authorList>
    </citation>
    <scope>NUCLEOTIDE SEQUENCE [LARGE SCALE GENOMIC DNA]</scope>
    <source>
        <strain evidence="1 2">MLE</strain>
    </source>
</reference>
<protein>
    <submittedName>
        <fullName evidence="1">Uncharacterized protein</fullName>
    </submittedName>
</protein>
<name>A0A0J8TXG5_9MYCO</name>
<dbReference type="RefSeq" id="WP_047040755.1">
    <property type="nucleotide sequence ID" value="NZ_LFOD01000067.1"/>
</dbReference>
<dbReference type="EMBL" id="LFOD01000067">
    <property type="protein sequence ID" value="KMV13852.1"/>
    <property type="molecule type" value="Genomic_DNA"/>
</dbReference>
<organism evidence="1 2">
    <name type="scientific">Mycolicibacterium conceptionense</name>
    <dbReference type="NCBI Taxonomy" id="451644"/>
    <lineage>
        <taxon>Bacteria</taxon>
        <taxon>Bacillati</taxon>
        <taxon>Actinomycetota</taxon>
        <taxon>Actinomycetes</taxon>
        <taxon>Mycobacteriales</taxon>
        <taxon>Mycobacteriaceae</taxon>
        <taxon>Mycolicibacterium</taxon>
    </lineage>
</organism>
<evidence type="ECO:0000313" key="2">
    <source>
        <dbReference type="Proteomes" id="UP000037594"/>
    </source>
</evidence>
<evidence type="ECO:0000313" key="1">
    <source>
        <dbReference type="EMBL" id="KMV13852.1"/>
    </source>
</evidence>
<comment type="caution">
    <text evidence="1">The sequence shown here is derived from an EMBL/GenBank/DDBJ whole genome shotgun (WGS) entry which is preliminary data.</text>
</comment>
<gene>
    <name evidence="1" type="ORF">ACT17_33120</name>
</gene>
<dbReference type="PATRIC" id="fig|451644.5.peg.6812"/>
<accession>A0A0J8TXG5</accession>
<dbReference type="AlphaFoldDB" id="A0A0J8TXG5"/>